<dbReference type="KEGG" id="hgr:DW355_10975"/>
<dbReference type="AlphaFoldDB" id="A0A4P6UJJ4"/>
<proteinExistence type="predicted"/>
<dbReference type="Proteomes" id="UP000292939">
    <property type="component" value="Chromosome"/>
</dbReference>
<name>A0A4P6UJJ4_9BURK</name>
<dbReference type="EMBL" id="CP031395">
    <property type="protein sequence ID" value="QBK05213.1"/>
    <property type="molecule type" value="Genomic_DNA"/>
</dbReference>
<evidence type="ECO:0000313" key="2">
    <source>
        <dbReference type="Proteomes" id="UP000292939"/>
    </source>
</evidence>
<accession>A0A4P6UJJ4</accession>
<evidence type="ECO:0000313" key="1">
    <source>
        <dbReference type="EMBL" id="QBK05213.1"/>
    </source>
</evidence>
<organism evidence="1 2">
    <name type="scientific">Hylemonella gracilis</name>
    <dbReference type="NCBI Taxonomy" id="80880"/>
    <lineage>
        <taxon>Bacteria</taxon>
        <taxon>Pseudomonadati</taxon>
        <taxon>Pseudomonadota</taxon>
        <taxon>Betaproteobacteria</taxon>
        <taxon>Burkholderiales</taxon>
        <taxon>Comamonadaceae</taxon>
        <taxon>Hylemonella</taxon>
    </lineage>
</organism>
<protein>
    <submittedName>
        <fullName evidence="1">Uncharacterized protein</fullName>
    </submittedName>
</protein>
<gene>
    <name evidence="1" type="ORF">DW355_10975</name>
</gene>
<reference evidence="1 2" key="1">
    <citation type="submission" date="2018-07" db="EMBL/GenBank/DDBJ databases">
        <title>Exploring interactions and the metabolic potential of the ultra-small soil bacteria Hylemonella gracilis.</title>
        <authorList>
            <person name="Tyc O."/>
            <person name="Kulkarni P."/>
            <person name="Gawehns F."/>
            <person name="Hundscheid M."/>
            <person name="Zweers H."/>
            <person name="Garbeva P."/>
        </authorList>
    </citation>
    <scope>NUCLEOTIDE SEQUENCE [LARGE SCALE GENOMIC DNA]</scope>
    <source>
        <strain evidence="1 2">NS1</strain>
    </source>
</reference>
<sequence>MHFLNRWKLRNRVLAGFALVMALLIGGSVVGVLRVGQLNSRIHRLVEVDMHALDLSRQWAGLTEVSIQRRLVSMAVNDPVFVTAFTRKSKETSARIDAVQKELNGIEQAPKPCIWSRSSTKSARSTKTCERG</sequence>
<dbReference type="RefSeq" id="WP_131280106.1">
    <property type="nucleotide sequence ID" value="NZ_CP031395.1"/>
</dbReference>